<keyword evidence="6 9" id="KW-1133">Transmembrane helix</keyword>
<evidence type="ECO:0000256" key="2">
    <source>
        <dbReference type="ARBA" id="ARBA00006434"/>
    </source>
</evidence>
<evidence type="ECO:0000256" key="8">
    <source>
        <dbReference type="RuleBase" id="RU362091"/>
    </source>
</evidence>
<evidence type="ECO:0000256" key="7">
    <source>
        <dbReference type="ARBA" id="ARBA00023136"/>
    </source>
</evidence>
<dbReference type="PANTHER" id="PTHR48086:SF7">
    <property type="entry name" value="SODIUM-SOLUTE SYMPORTER-RELATED"/>
    <property type="match status" value="1"/>
</dbReference>
<evidence type="ECO:0000256" key="6">
    <source>
        <dbReference type="ARBA" id="ARBA00022989"/>
    </source>
</evidence>
<dbReference type="STRING" id="526218.Sterm_1796"/>
<organism evidence="10 11">
    <name type="scientific">Sebaldella termitidis (strain ATCC 33386 / NCTC 11300)</name>
    <dbReference type="NCBI Taxonomy" id="526218"/>
    <lineage>
        <taxon>Bacteria</taxon>
        <taxon>Fusobacteriati</taxon>
        <taxon>Fusobacteriota</taxon>
        <taxon>Fusobacteriia</taxon>
        <taxon>Fusobacteriales</taxon>
        <taxon>Leptotrichiaceae</taxon>
        <taxon>Sebaldella</taxon>
    </lineage>
</organism>
<evidence type="ECO:0000256" key="1">
    <source>
        <dbReference type="ARBA" id="ARBA00004141"/>
    </source>
</evidence>
<dbReference type="InterPro" id="IPR038377">
    <property type="entry name" value="Na/Glc_symporter_sf"/>
</dbReference>
<comment type="subcellular location">
    <subcellularLocation>
        <location evidence="1">Membrane</location>
        <topology evidence="1">Multi-pass membrane protein</topology>
    </subcellularLocation>
</comment>
<reference evidence="10 11" key="2">
    <citation type="journal article" date="2010" name="Stand. Genomic Sci.">
        <title>Complete genome sequence of Sebaldella termitidis type strain (NCTC 11300).</title>
        <authorList>
            <person name="Harmon-Smith M."/>
            <person name="Celia L."/>
            <person name="Chertkov O."/>
            <person name="Lapidus A."/>
            <person name="Copeland A."/>
            <person name="Glavina Del Rio T."/>
            <person name="Nolan M."/>
            <person name="Lucas S."/>
            <person name="Tice H."/>
            <person name="Cheng J.F."/>
            <person name="Han C."/>
            <person name="Detter J.C."/>
            <person name="Bruce D."/>
            <person name="Goodwin L."/>
            <person name="Pitluck S."/>
            <person name="Pati A."/>
            <person name="Liolios K."/>
            <person name="Ivanova N."/>
            <person name="Mavromatis K."/>
            <person name="Mikhailova N."/>
            <person name="Chen A."/>
            <person name="Palaniappan K."/>
            <person name="Land M."/>
            <person name="Hauser L."/>
            <person name="Chang Y.J."/>
            <person name="Jeffries C.D."/>
            <person name="Brettin T."/>
            <person name="Goker M."/>
            <person name="Beck B."/>
            <person name="Bristow J."/>
            <person name="Eisen J.A."/>
            <person name="Markowitz V."/>
            <person name="Hugenholtz P."/>
            <person name="Kyrpides N.C."/>
            <person name="Klenk H.P."/>
            <person name="Chen F."/>
        </authorList>
    </citation>
    <scope>NUCLEOTIDE SEQUENCE [LARGE SCALE GENOMIC DNA]</scope>
    <source>
        <strain evidence="11">ATCC 33386 / NCTC 11300</strain>
    </source>
</reference>
<keyword evidence="7 9" id="KW-0472">Membrane</keyword>
<gene>
    <name evidence="10" type="ordered locus">Sterm_1796</name>
</gene>
<dbReference type="eggNOG" id="COG0591">
    <property type="taxonomic scope" value="Bacteria"/>
</dbReference>
<dbReference type="AlphaFoldDB" id="D1AIS0"/>
<dbReference type="InterPro" id="IPR018212">
    <property type="entry name" value="Na/solute_symporter_CS"/>
</dbReference>
<evidence type="ECO:0000256" key="3">
    <source>
        <dbReference type="ARBA" id="ARBA00022448"/>
    </source>
</evidence>
<dbReference type="InterPro" id="IPR050277">
    <property type="entry name" value="Sodium:Solute_Symporter"/>
</dbReference>
<dbReference type="EMBL" id="CP001739">
    <property type="protein sequence ID" value="ACZ08654.1"/>
    <property type="molecule type" value="Genomic_DNA"/>
</dbReference>
<evidence type="ECO:0000313" key="11">
    <source>
        <dbReference type="Proteomes" id="UP000000845"/>
    </source>
</evidence>
<evidence type="ECO:0000256" key="5">
    <source>
        <dbReference type="ARBA" id="ARBA00022692"/>
    </source>
</evidence>
<reference evidence="11" key="1">
    <citation type="submission" date="2009-09" db="EMBL/GenBank/DDBJ databases">
        <title>The complete chromosome of Sebaldella termitidis ATCC 33386.</title>
        <authorList>
            <consortium name="US DOE Joint Genome Institute (JGI-PGF)"/>
            <person name="Lucas S."/>
            <person name="Copeland A."/>
            <person name="Lapidus A."/>
            <person name="Glavina del Rio T."/>
            <person name="Dalin E."/>
            <person name="Tice H."/>
            <person name="Bruce D."/>
            <person name="Goodwin L."/>
            <person name="Pitluck S."/>
            <person name="Kyrpides N."/>
            <person name="Mavromatis K."/>
            <person name="Ivanova N."/>
            <person name="Mikhailova N."/>
            <person name="Sims D."/>
            <person name="Meincke L."/>
            <person name="Brettin T."/>
            <person name="Detter J.C."/>
            <person name="Han C."/>
            <person name="Larimer F."/>
            <person name="Land M."/>
            <person name="Hauser L."/>
            <person name="Markowitz V."/>
            <person name="Cheng J.F."/>
            <person name="Hugenholtz P."/>
            <person name="Woyke T."/>
            <person name="Wu D."/>
            <person name="Eisen J.A."/>
        </authorList>
    </citation>
    <scope>NUCLEOTIDE SEQUENCE [LARGE SCALE GENOMIC DNA]</scope>
    <source>
        <strain evidence="11">ATCC 33386 / NCTC 11300</strain>
    </source>
</reference>
<dbReference type="NCBIfam" id="TIGR00813">
    <property type="entry name" value="sss"/>
    <property type="match status" value="1"/>
</dbReference>
<evidence type="ECO:0000256" key="9">
    <source>
        <dbReference type="SAM" id="Phobius"/>
    </source>
</evidence>
<dbReference type="GO" id="GO:0046942">
    <property type="term" value="P:carboxylic acid transport"/>
    <property type="evidence" value="ECO:0007669"/>
    <property type="project" value="UniProtKB-ARBA"/>
</dbReference>
<dbReference type="InterPro" id="IPR001734">
    <property type="entry name" value="Na/solute_symporter"/>
</dbReference>
<accession>D1AIS0</accession>
<dbReference type="Proteomes" id="UP000000845">
    <property type="component" value="Chromosome"/>
</dbReference>
<feature type="transmembrane region" description="Helical" evidence="9">
    <location>
        <begin position="180"/>
        <end position="198"/>
    </location>
</feature>
<feature type="transmembrane region" description="Helical" evidence="9">
    <location>
        <begin position="450"/>
        <end position="468"/>
    </location>
</feature>
<feature type="transmembrane region" description="Helical" evidence="9">
    <location>
        <begin position="417"/>
        <end position="438"/>
    </location>
</feature>
<evidence type="ECO:0000313" key="10">
    <source>
        <dbReference type="EMBL" id="ACZ08654.1"/>
    </source>
</evidence>
<dbReference type="Pfam" id="PF00474">
    <property type="entry name" value="SSF"/>
    <property type="match status" value="1"/>
</dbReference>
<keyword evidence="3" id="KW-0813">Transport</keyword>
<proteinExistence type="inferred from homology"/>
<feature type="transmembrane region" description="Helical" evidence="9">
    <location>
        <begin position="6"/>
        <end position="24"/>
    </location>
</feature>
<dbReference type="RefSeq" id="WP_012861248.1">
    <property type="nucleotide sequence ID" value="NC_013517.1"/>
</dbReference>
<keyword evidence="5 9" id="KW-0812">Transmembrane</keyword>
<feature type="transmembrane region" description="Helical" evidence="9">
    <location>
        <begin position="308"/>
        <end position="329"/>
    </location>
</feature>
<dbReference type="GO" id="GO:0005886">
    <property type="term" value="C:plasma membrane"/>
    <property type="evidence" value="ECO:0007669"/>
    <property type="project" value="TreeGrafter"/>
</dbReference>
<sequence>MGINYTVIVIVVVYLIAMLLIGWYSYTKISSNEDFMVAGRRLGPVLMAGTLAATEIGGGSSLGVVEKAYGDWGMGASWYIITMAITFGFLTFLGSKFRQSMVKTVPEYFRRRYGRSSGAITSVIMIIPLIGLTATQFIASSTIISVMLGVDYKIAVILVSVVVTIYAVMGGLWSVTLTDFVQVFLIVFGMMIAIPFALKTVGGWDNVVATLPKEKFYMVNSSINSKTIISLIVMYLASFTVGQEAVSRYYAARDDKAAVQGSLLAGLINIIYAFIPTVLGLITLALVTNGTIPKDIIMKDGPKYALPLLAMHTMPSVVIGLLFAGIISATMSSADSDLLGAGSIFGNDIYKIYIKPDATSSEVMRTTKITMLVIGFLAMLVALMNKGSLIKLLTLSFTLRAAGAFFPYVMGHYWKKASAVGTVASLLLGSFITLYVEINKITIFGLKEPIIPGLAVSFLAFFILTFLFPNKKNSTELAGEEEF</sequence>
<feature type="transmembrane region" description="Helical" evidence="9">
    <location>
        <begin position="263"/>
        <end position="287"/>
    </location>
</feature>
<dbReference type="GO" id="GO:0022857">
    <property type="term" value="F:transmembrane transporter activity"/>
    <property type="evidence" value="ECO:0007669"/>
    <property type="project" value="InterPro"/>
</dbReference>
<evidence type="ECO:0000256" key="4">
    <source>
        <dbReference type="ARBA" id="ARBA00022475"/>
    </source>
</evidence>
<keyword evidence="11" id="KW-1185">Reference proteome</keyword>
<feature type="transmembrane region" description="Helical" evidence="9">
    <location>
        <begin position="118"/>
        <end position="148"/>
    </location>
</feature>
<dbReference type="KEGG" id="str:Sterm_1796"/>
<dbReference type="PROSITE" id="PS00456">
    <property type="entry name" value="NA_SOLUT_SYMP_1"/>
    <property type="match status" value="1"/>
</dbReference>
<feature type="transmembrane region" description="Helical" evidence="9">
    <location>
        <begin position="369"/>
        <end position="385"/>
    </location>
</feature>
<dbReference type="PROSITE" id="PS50283">
    <property type="entry name" value="NA_SOLUT_SYMP_3"/>
    <property type="match status" value="1"/>
</dbReference>
<feature type="transmembrane region" description="Helical" evidence="9">
    <location>
        <begin position="76"/>
        <end position="97"/>
    </location>
</feature>
<name>D1AIS0_SEBTE</name>
<dbReference type="HOGENOM" id="CLU_018808_15_3_0"/>
<protein>
    <submittedName>
        <fullName evidence="10">Na+/solute symporter</fullName>
    </submittedName>
</protein>
<feature type="transmembrane region" description="Helical" evidence="9">
    <location>
        <begin position="154"/>
        <end position="173"/>
    </location>
</feature>
<dbReference type="Gene3D" id="1.20.1730.10">
    <property type="entry name" value="Sodium/glucose cotransporter"/>
    <property type="match status" value="1"/>
</dbReference>
<dbReference type="CDD" id="cd10322">
    <property type="entry name" value="SLC5sbd"/>
    <property type="match status" value="1"/>
</dbReference>
<dbReference type="PANTHER" id="PTHR48086">
    <property type="entry name" value="SODIUM/PROLINE SYMPORTER-RELATED"/>
    <property type="match status" value="1"/>
</dbReference>
<comment type="similarity">
    <text evidence="2 8">Belongs to the sodium:solute symporter (SSF) (TC 2.A.21) family.</text>
</comment>
<keyword evidence="4" id="KW-1003">Cell membrane</keyword>